<evidence type="ECO:0000313" key="6">
    <source>
        <dbReference type="Proteomes" id="UP000614334"/>
    </source>
</evidence>
<feature type="region of interest" description="Disordered" evidence="3">
    <location>
        <begin position="1"/>
        <end position="34"/>
    </location>
</feature>
<evidence type="ECO:0000256" key="1">
    <source>
        <dbReference type="ARBA" id="ARBA00022443"/>
    </source>
</evidence>
<feature type="compositionally biased region" description="Low complexity" evidence="3">
    <location>
        <begin position="383"/>
        <end position="392"/>
    </location>
</feature>
<comment type="caution">
    <text evidence="5">The sequence shown here is derived from an EMBL/GenBank/DDBJ whole genome shotgun (WGS) entry which is preliminary data.</text>
</comment>
<evidence type="ECO:0000256" key="3">
    <source>
        <dbReference type="SAM" id="MobiDB-lite"/>
    </source>
</evidence>
<feature type="region of interest" description="Disordered" evidence="3">
    <location>
        <begin position="367"/>
        <end position="436"/>
    </location>
</feature>
<dbReference type="InterPro" id="IPR036028">
    <property type="entry name" value="SH3-like_dom_sf"/>
</dbReference>
<dbReference type="InterPro" id="IPR035548">
    <property type="entry name" value="Bem1/Scd2_SH3_1"/>
</dbReference>
<gene>
    <name evidence="5" type="ORF">RHS01_00499</name>
</gene>
<dbReference type="PROSITE" id="PS50002">
    <property type="entry name" value="SH3"/>
    <property type="match status" value="1"/>
</dbReference>
<dbReference type="Gene3D" id="3.30.1520.10">
    <property type="entry name" value="Phox-like domain"/>
    <property type="match status" value="1"/>
</dbReference>
<dbReference type="Pfam" id="PF07653">
    <property type="entry name" value="SH3_2"/>
    <property type="match status" value="1"/>
</dbReference>
<organism evidence="5 6">
    <name type="scientific">Rhizoctonia solani</name>
    <dbReference type="NCBI Taxonomy" id="456999"/>
    <lineage>
        <taxon>Eukaryota</taxon>
        <taxon>Fungi</taxon>
        <taxon>Dikarya</taxon>
        <taxon>Basidiomycota</taxon>
        <taxon>Agaricomycotina</taxon>
        <taxon>Agaricomycetes</taxon>
        <taxon>Cantharellales</taxon>
        <taxon>Ceratobasidiaceae</taxon>
        <taxon>Rhizoctonia</taxon>
    </lineage>
</organism>
<dbReference type="GO" id="GO:0035091">
    <property type="term" value="F:phosphatidylinositol binding"/>
    <property type="evidence" value="ECO:0007669"/>
    <property type="project" value="InterPro"/>
</dbReference>
<sequence length="534" mass="59459">MKSLRRSLNKDSHTHSPVVSAPVQLPSLGKPLPATAPPQKVIRALRPYRSNGPQELSFSKGDFFYVSKEVGEWYEAHNTLTGSRGLVPRSHFEEFSSTSGGQPTGTAQATDVFMRLSNTTLRPSDQTSWMHVPANRSPLSPVEPRMVRGQADRTTGGAGLIPAAFVEIRDPTTGKPIEDVDKLIERGELPRVEEWKRRTSEYKASSIPLGVLDDPIPLFLPMETHVRPVHPPGLDPSSGARLSKESRGNLRRLCFFLQDSSFTHRFPHSISRIRNIGSASTHAMLLTPHTIAHPHHQNETWFSTVAALHAGPLGYVDDSITTIRCKELDEYVANLCDLASRGGAHVLGHALVRKFFSPRPGDIMTKWRSNPAGPGLWDGAGSDAQTATQQQQDHGDDLADQFSQMDVRTHSRSHSRAQSQSQQSHTYSHSRSQSQAGRYSDFVGRWGVRSQSAFIKVKIFSRSTDDLIAIRVPPNVTHRQLMNKVRERLDRDVAKLSYRDSLRGRGEEGFIELVGDEALREWIRASDKLVLFAD</sequence>
<evidence type="ECO:0000259" key="4">
    <source>
        <dbReference type="PROSITE" id="PS50002"/>
    </source>
</evidence>
<protein>
    <submittedName>
        <fullName evidence="5">PhoX homologous domain, present in p47phox and p40phox</fullName>
    </submittedName>
</protein>
<reference evidence="5" key="1">
    <citation type="submission" date="2020-09" db="EMBL/GenBank/DDBJ databases">
        <title>Comparative genome analyses of four rice-infecting Rhizoctonia solani isolates reveal extensive enrichment of homogalacturonan modification genes.</title>
        <authorList>
            <person name="Lee D.-Y."/>
            <person name="Jeon J."/>
            <person name="Kim K.-T."/>
            <person name="Cheong K."/>
            <person name="Song H."/>
            <person name="Choi G."/>
            <person name="Ko J."/>
            <person name="Opiyo S.O."/>
            <person name="Zuo S."/>
            <person name="Madhav S."/>
            <person name="Lee Y.-H."/>
            <person name="Wang G.-L."/>
        </authorList>
    </citation>
    <scope>NUCLEOTIDE SEQUENCE</scope>
    <source>
        <strain evidence="5">AG1-IA B2</strain>
    </source>
</reference>
<evidence type="ECO:0000313" key="5">
    <source>
        <dbReference type="EMBL" id="KAF8761252.1"/>
    </source>
</evidence>
<dbReference type="EMBL" id="JACYCF010000001">
    <property type="protein sequence ID" value="KAF8761252.1"/>
    <property type="molecule type" value="Genomic_DNA"/>
</dbReference>
<evidence type="ECO:0000256" key="2">
    <source>
        <dbReference type="PROSITE-ProRule" id="PRU00192"/>
    </source>
</evidence>
<dbReference type="CDD" id="cd11878">
    <property type="entry name" value="SH3_Bem1p_1"/>
    <property type="match status" value="1"/>
</dbReference>
<dbReference type="InterPro" id="IPR036871">
    <property type="entry name" value="PX_dom_sf"/>
</dbReference>
<dbReference type="SUPFAM" id="SSF50044">
    <property type="entry name" value="SH3-domain"/>
    <property type="match status" value="1"/>
</dbReference>
<dbReference type="AlphaFoldDB" id="A0A8H7MA37"/>
<feature type="region of interest" description="Disordered" evidence="3">
    <location>
        <begin position="124"/>
        <end position="145"/>
    </location>
</feature>
<accession>A0A8H7MA37</accession>
<dbReference type="SUPFAM" id="SSF54277">
    <property type="entry name" value="CAD &amp; PB1 domains"/>
    <property type="match status" value="1"/>
</dbReference>
<dbReference type="Gene3D" id="3.10.20.90">
    <property type="entry name" value="Phosphatidylinositol 3-kinase Catalytic Subunit, Chain A, domain 1"/>
    <property type="match status" value="1"/>
</dbReference>
<dbReference type="Gene3D" id="2.30.30.40">
    <property type="entry name" value="SH3 Domains"/>
    <property type="match status" value="1"/>
</dbReference>
<feature type="domain" description="SH3" evidence="4">
    <location>
        <begin position="37"/>
        <end position="97"/>
    </location>
</feature>
<dbReference type="InterPro" id="IPR001452">
    <property type="entry name" value="SH3_domain"/>
</dbReference>
<dbReference type="SMART" id="SM00326">
    <property type="entry name" value="SH3"/>
    <property type="match status" value="1"/>
</dbReference>
<proteinExistence type="predicted"/>
<dbReference type="Proteomes" id="UP000614334">
    <property type="component" value="Unassembled WGS sequence"/>
</dbReference>
<name>A0A8H7MA37_9AGAM</name>
<keyword evidence="1 2" id="KW-0728">SH3 domain</keyword>
<feature type="compositionally biased region" description="Low complexity" evidence="3">
    <location>
        <begin position="416"/>
        <end position="435"/>
    </location>
</feature>